<protein>
    <submittedName>
        <fullName evidence="1">Uncharacterized protein</fullName>
    </submittedName>
</protein>
<accession>X0YBG6</accession>
<sequence length="49" mass="5661">FFSFHTQYGIHNKIGTHPIFSNISLGAKKMGCVPIFYYFLKMGYVVPIF</sequence>
<evidence type="ECO:0000313" key="1">
    <source>
        <dbReference type="EMBL" id="GAG46043.1"/>
    </source>
</evidence>
<comment type="caution">
    <text evidence="1">The sequence shown here is derived from an EMBL/GenBank/DDBJ whole genome shotgun (WGS) entry which is preliminary data.</text>
</comment>
<proteinExistence type="predicted"/>
<dbReference type="AlphaFoldDB" id="X0YBG6"/>
<name>X0YBG6_9ZZZZ</name>
<dbReference type="EMBL" id="BARS01055475">
    <property type="protein sequence ID" value="GAG46043.1"/>
    <property type="molecule type" value="Genomic_DNA"/>
</dbReference>
<gene>
    <name evidence="1" type="ORF">S01H1_81904</name>
</gene>
<feature type="non-terminal residue" evidence="1">
    <location>
        <position position="1"/>
    </location>
</feature>
<reference evidence="1" key="1">
    <citation type="journal article" date="2014" name="Front. Microbiol.">
        <title>High frequency of phylogenetically diverse reductive dehalogenase-homologous genes in deep subseafloor sedimentary metagenomes.</title>
        <authorList>
            <person name="Kawai M."/>
            <person name="Futagami T."/>
            <person name="Toyoda A."/>
            <person name="Takaki Y."/>
            <person name="Nishi S."/>
            <person name="Hori S."/>
            <person name="Arai W."/>
            <person name="Tsubouchi T."/>
            <person name="Morono Y."/>
            <person name="Uchiyama I."/>
            <person name="Ito T."/>
            <person name="Fujiyama A."/>
            <person name="Inagaki F."/>
            <person name="Takami H."/>
        </authorList>
    </citation>
    <scope>NUCLEOTIDE SEQUENCE</scope>
    <source>
        <strain evidence="1">Expedition CK06-06</strain>
    </source>
</reference>
<organism evidence="1">
    <name type="scientific">marine sediment metagenome</name>
    <dbReference type="NCBI Taxonomy" id="412755"/>
    <lineage>
        <taxon>unclassified sequences</taxon>
        <taxon>metagenomes</taxon>
        <taxon>ecological metagenomes</taxon>
    </lineage>
</organism>